<comment type="subcellular location">
    <subcellularLocation>
        <location evidence="3">Cell membrane</location>
        <topology evidence="3">Multi-pass membrane protein</topology>
    </subcellularLocation>
    <subcellularLocation>
        <location evidence="1">Cell projection</location>
        <location evidence="1">Cilium</location>
        <location evidence="1">Flagellum</location>
    </subcellularLocation>
    <subcellularLocation>
        <location evidence="2">Cytoplasm</location>
        <location evidence="2">Cytoskeleton</location>
        <location evidence="2">Cilium axoneme</location>
    </subcellularLocation>
</comment>
<dbReference type="InterPro" id="IPR022409">
    <property type="entry name" value="PKD/Chitinase_dom"/>
</dbReference>
<dbReference type="InterPro" id="IPR000203">
    <property type="entry name" value="GPS"/>
</dbReference>
<dbReference type="CDD" id="cd00146">
    <property type="entry name" value="PKD"/>
    <property type="match status" value="2"/>
</dbReference>
<feature type="domain" description="REJ" evidence="27">
    <location>
        <begin position="844"/>
        <end position="1534"/>
    </location>
</feature>
<gene>
    <name evidence="28" type="ORF">Q8A67_024391</name>
</gene>
<evidence type="ECO:0000259" key="26">
    <source>
        <dbReference type="PROSITE" id="PS50221"/>
    </source>
</evidence>
<evidence type="ECO:0000259" key="27">
    <source>
        <dbReference type="PROSITE" id="PS51111"/>
    </source>
</evidence>
<dbReference type="PROSITE" id="PS50093">
    <property type="entry name" value="PKD"/>
    <property type="match status" value="2"/>
</dbReference>
<accession>A0AA88P506</accession>
<sequence length="3035" mass="341970">MSQRQILQVFEQYQKARTQFVQTVADLASRPQNTETLQNAGVMSLLRPLLLDAVPTIQQTAALALGRLANYNDDLAEAVVKGDILPQLVYSLAEQNTQRFYKKAAAFVLRAVAKHSPELAQAVVDCGALDALVISLEEFDPGVKEAAAWAISYIARHNASLSQAVVDAGVVPLLVLCIQEPEIALKRVAASALSDIAKHSPELAQTVVDTGAIAHLAQMILNPDAKLKRQVFSALSQIAKHSVDVAEMVVEAEIFPAALVCLKDPDEYVQKNVATLIREITKHTPELSQIIVNVGGVAAVIDYLGDSRGNVRLPGIMMLGYVATHSENLAMAVIVSKGVPQLAICLEEEQEDHIKAATAWAFGQIGRHTPEHARAVAVANVFPKLLNLYLDTESSEDLQVKAKKALKSILQKCTYLPALEPLLYEAPSNILKHVICQFSKVLPHDSKARRLFVTSGGLKKVQEIKADPGSAIQEYINAINNCYPEEIVRYYSPGYSETLLERIDNYQPVCLSSECVPSGNETGLLAVYSSREPSVPDATVAALTDRVQIGKLLLREVSGVPNLSKENFKTMVFITFSGNSSPQGHNMSVMANRYLICYIDAILPTAGLYHLNVTVTNSIYTHSASWKIRACPSGTEYLNLMLSKRDQDIPSCAPLLKVVEDKQQDKASTKSTDSHKRAVWIFSDKRAYATEADIKFVAMTEGPDPLYFHWQFGDGPEIKTTSRIYKKRYHLPDKYNVTVSVSNGVTSTISDVYPVVIQRAVQPNRLLYIPSVLTHSSLNFTCRISTGTDVSYVWNFGDGTERDGSSTEHHVYNRTGEYIVKVIISNLVSSASLTGHIFVVEESCQPPPVKNMCPNKIQVWRFQTVHLAVTFEAQIECNVSRGLLYRWTIYDMSRQQLLLPNIDMGWQYINLPKYFLHYGTYKAVAKVQITGSVVYSNYSVLIEVIRSHPISVISEATNIFINRQSGTIVTLDGRKSHDPDYPNNTISYSWSCRPVNTEESSCFNRNIVTTSAVLTFPALALKSDFDLLKFTLTVYSGHRSSSSEMFITVTSKHVSNIHMYCKHCQGNSVNWNEPFSVSAFCEDCGLDAKNITYYWKLYLVNASSKAVPEIPFCSSMDLGLPSKMEERLHFSQPGVTPYTSAHFTEPSVPVSLAPYLLSDDIDLTAPATQDTLTSMIHTKHHNISAHTLIESHSTYHHAAFPTIGSSFPEETESSGGQWEYQESLPASDRVSLTDVTSDFHTEDMIYTDIYQESISGDHLSLPEYDYYNFGIEEAEPGVPVGRPTGTNSVGFSWNEGAFPHFYDHEGDNLVDPSLLGPAVSEQTLLDLDRQLIQQSLFESYTLTGLSSSNVTFKPFMLKPKSLYLLEVSAISEARLQGKSQLFFHTQAVPEGMSCQVQPNTGYEIHTHFSIFCSSGKEDLLYEYSFSVGNNLRKLLYEGRDFQHYFNLPSGDPNDDYKVTIYIEIKNRFGAVTKPCPVKVTVLPSFQRNSSSQLNPDQELYMYGVGNLTALSKIGSSRDIINYISLLTAVLNRLSLDPNSSVELLMLTRTSIITAACQLYITDKGILFEIIYRLTDLIRVSGQVTFHSAKQVIQHVHDISSLSHEPKPPAGHILDTGMVNALVSLLSGVLEVPVLSSRSGHQLINKALFTITDLILECMLSGSVLQYDMNTMFMEVLAWKEHRSHSVVKTFGFTAFHLTDFLEMQFQQWRSNSQHKPCVITWLTVYRQSPYRWSRHMQLITETADIRLYNCTTRKEIKVRRLSTPVTIEFQRKEETKQSRQTQFTLQQSQVNTHQFNITSQTLQRALQFTVQFNRPAEHPFPIMLLLRMYEQPTPNLYNEQKIYHWKGQTAHIFLPQSYLHAAGSVYLRLLNANYNKSPGNKYIAKAVNYTLRIESVECLSWDGVKEWKPNGCFPQDGISPDKIYCSCNHLASFAVSHENIINSYNSADVSQFIHFKTNYILIILSSIFVALYVVVLVICRKADVSIQKTTGSFLLPENNPSDQFFYAVTIDTGLRSRTRMTAKVHIVLYGDKGVSQTREFSSSDSKLFTCNSRNTFILSSPDSLGRVWKVHLWHDNGGSSPSWYLSHVVVKDLVQGCCWFFLGQCWLAVDEGDGRVERSLVTSEYGLAFKQFLYLKLTEYLEDFHPWLSVYSRPSFSSHTHIQRWSVCLLLLQGYMCVSAVLVNLLEEQCFAEMGLIDVSLVSMVTGLCGALAVLPVGGLVSLVFRVSKTTSSSVSGEQYKVKVPDVYTVEDHNDALLSSDCTVSHWTHRSCKTDYRDGKTSDSASISKLQEDPDAILEIVEDSMSDVNSRSHDKSKWNKSDVKSHTSAGFLENQQVCGRKFRSLQSWCYYVAWILCLSLSLTCFIITATLGVKFNKTKTLLWAHSVFFSLLCCGFVLHPGMIVITAITVSLLHRKKPDWFHSLSVKEPVTELSRHRDTKFEDVLVSKYHQPHFEKALAARQRARYLRLVRPPNSRELKCVRNRMMKQTLLHKTARDLMLHLVMLLTVLFVTYGKSDNDYKYHLNQAIKSHFTKSPQNSFYSIQNHEDWWNWTTTTFLERLYDNANCLDKRVENETEVFSGPFSLIGSLVIRKIKSTYNSSCQILNLLGKNNIKCSDNQSVEKRHSLCGKLGCYEGESVSVSLGKTRSEAIKSITKLLDASWMTPFTQIVMVQFILYNGPSNLFTAVTILVEQTSTRALMPSASIQSTRLYHFPVALDYSVMACELIFLSFIVLYMYWQIYVMTQRGWFYWRNLWSWLEVTVFICSLLRFSCSVYIFMLKTEMIDFLQKVDFKLPVDLSPIFFCEQLSQSFLGIVVNLLLLKCVSLLRLNKVVAAAVSTWKPIFSNLLWLLAPGVIVAVALSGLRNLIFHSFPFTSITKSAHLRFTRFFRMNHFGDIHLQTQVPSTLYFGAILCTMIPFNATVIATLTFFVKQSKKTNKRKHLLTVSELISYVKDQALLIIGKASHNSTDQNVHTNRFYLAEFEDLMDELLFHLCTMSDSFHNALPAKEHVFETQSNFSLPVSEQVYSLDSEVII</sequence>
<dbReference type="Gene3D" id="2.60.220.50">
    <property type="match status" value="1"/>
</dbReference>
<evidence type="ECO:0000256" key="18">
    <source>
        <dbReference type="ARBA" id="ARBA00057769"/>
    </source>
</evidence>
<keyword evidence="6" id="KW-0963">Cytoplasm</keyword>
<dbReference type="GO" id="GO:0005930">
    <property type="term" value="C:axoneme"/>
    <property type="evidence" value="ECO:0007669"/>
    <property type="project" value="UniProtKB-SubCell"/>
</dbReference>
<dbReference type="Proteomes" id="UP001187343">
    <property type="component" value="Unassembled WGS sequence"/>
</dbReference>
<evidence type="ECO:0000259" key="24">
    <source>
        <dbReference type="PROSITE" id="PS50093"/>
    </source>
</evidence>
<evidence type="ECO:0000256" key="19">
    <source>
        <dbReference type="ARBA" id="ARBA00061986"/>
    </source>
</evidence>
<keyword evidence="29" id="KW-1185">Reference proteome</keyword>
<dbReference type="GO" id="GO:0005874">
    <property type="term" value="C:microtubule"/>
    <property type="evidence" value="ECO:0007669"/>
    <property type="project" value="UniProtKB-KW"/>
</dbReference>
<organism evidence="28 29">
    <name type="scientific">Cirrhinus molitorella</name>
    <name type="common">mud carp</name>
    <dbReference type="NCBI Taxonomy" id="172907"/>
    <lineage>
        <taxon>Eukaryota</taxon>
        <taxon>Metazoa</taxon>
        <taxon>Chordata</taxon>
        <taxon>Craniata</taxon>
        <taxon>Vertebrata</taxon>
        <taxon>Euteleostomi</taxon>
        <taxon>Actinopterygii</taxon>
        <taxon>Neopterygii</taxon>
        <taxon>Teleostei</taxon>
        <taxon>Ostariophysi</taxon>
        <taxon>Cypriniformes</taxon>
        <taxon>Cyprinidae</taxon>
        <taxon>Labeoninae</taxon>
        <taxon>Labeonini</taxon>
        <taxon>Cirrhinus</taxon>
    </lineage>
</organism>
<dbReference type="FunFam" id="1.25.10.10:FF:000196">
    <property type="entry name" value="Sperm associated antigen 6"/>
    <property type="match status" value="1"/>
</dbReference>
<dbReference type="GO" id="GO:0005886">
    <property type="term" value="C:plasma membrane"/>
    <property type="evidence" value="ECO:0007669"/>
    <property type="project" value="UniProtKB-SubCell"/>
</dbReference>
<dbReference type="Pfam" id="PF01825">
    <property type="entry name" value="GPS"/>
    <property type="match status" value="1"/>
</dbReference>
<feature type="transmembrane region" description="Helical" evidence="23">
    <location>
        <begin position="2348"/>
        <end position="2371"/>
    </location>
</feature>
<dbReference type="Pfam" id="PF02010">
    <property type="entry name" value="REJ"/>
    <property type="match status" value="2"/>
</dbReference>
<evidence type="ECO:0000313" key="29">
    <source>
        <dbReference type="Proteomes" id="UP001187343"/>
    </source>
</evidence>
<evidence type="ECO:0000256" key="4">
    <source>
        <dbReference type="ARBA" id="ARBA00007200"/>
    </source>
</evidence>
<dbReference type="Pfam" id="PF20519">
    <property type="entry name" value="Polycystin_dom"/>
    <property type="match status" value="1"/>
</dbReference>
<dbReference type="InterPro" id="IPR013122">
    <property type="entry name" value="PKD1_2_channel"/>
</dbReference>
<dbReference type="SMART" id="SM00308">
    <property type="entry name" value="LH2"/>
    <property type="match status" value="1"/>
</dbReference>
<evidence type="ECO:0000256" key="16">
    <source>
        <dbReference type="ARBA" id="ARBA00023212"/>
    </source>
</evidence>
<evidence type="ECO:0000256" key="17">
    <source>
        <dbReference type="ARBA" id="ARBA00023273"/>
    </source>
</evidence>
<comment type="caution">
    <text evidence="22">Lacks conserved residue(s) required for the propagation of feature annotation.</text>
</comment>
<dbReference type="InterPro" id="IPR013783">
    <property type="entry name" value="Ig-like_fold"/>
</dbReference>
<dbReference type="InterPro" id="IPR035986">
    <property type="entry name" value="PKD_dom_sf"/>
</dbReference>
<feature type="transmembrane region" description="Helical" evidence="23">
    <location>
        <begin position="1959"/>
        <end position="1979"/>
    </location>
</feature>
<dbReference type="InterPro" id="IPR011989">
    <property type="entry name" value="ARM-like"/>
</dbReference>
<evidence type="ECO:0000256" key="21">
    <source>
        <dbReference type="ARBA" id="ARBA00083576"/>
    </source>
</evidence>
<dbReference type="InterPro" id="IPR014010">
    <property type="entry name" value="REJ_dom"/>
</dbReference>
<dbReference type="SMART" id="SM00089">
    <property type="entry name" value="PKD"/>
    <property type="match status" value="2"/>
</dbReference>
<feature type="transmembrane region" description="Helical" evidence="23">
    <location>
        <begin position="2907"/>
        <end position="2931"/>
    </location>
</feature>
<dbReference type="InterPro" id="IPR036392">
    <property type="entry name" value="PLAT/LH2_dom_sf"/>
</dbReference>
<dbReference type="GO" id="GO:0005261">
    <property type="term" value="F:monoatomic cation channel activity"/>
    <property type="evidence" value="ECO:0007669"/>
    <property type="project" value="TreeGrafter"/>
</dbReference>
<dbReference type="GO" id="GO:0048513">
    <property type="term" value="P:animal organ development"/>
    <property type="evidence" value="ECO:0007669"/>
    <property type="project" value="UniProtKB-ARBA"/>
</dbReference>
<keyword evidence="7 23" id="KW-0812">Transmembrane</keyword>
<keyword evidence="8" id="KW-0493">Microtubule</keyword>
<evidence type="ECO:0000256" key="3">
    <source>
        <dbReference type="ARBA" id="ARBA00004651"/>
    </source>
</evidence>
<dbReference type="PROSITE" id="PS50095">
    <property type="entry name" value="PLAT"/>
    <property type="match status" value="1"/>
</dbReference>
<feature type="transmembrane region" description="Helical" evidence="23">
    <location>
        <begin position="2719"/>
        <end position="2742"/>
    </location>
</feature>
<dbReference type="Pfam" id="PF00801">
    <property type="entry name" value="PKD"/>
    <property type="match status" value="1"/>
</dbReference>
<evidence type="ECO:0000256" key="23">
    <source>
        <dbReference type="SAM" id="Phobius"/>
    </source>
</evidence>
<dbReference type="PROSITE" id="PS50221">
    <property type="entry name" value="GAIN_B"/>
    <property type="match status" value="1"/>
</dbReference>
<dbReference type="SUPFAM" id="SSF48371">
    <property type="entry name" value="ARM repeat"/>
    <property type="match status" value="1"/>
</dbReference>
<keyword evidence="5" id="KW-1003">Cell membrane</keyword>
<keyword evidence="15" id="KW-1015">Disulfide bond</keyword>
<evidence type="ECO:0000256" key="11">
    <source>
        <dbReference type="ARBA" id="ARBA00022846"/>
    </source>
</evidence>
<keyword evidence="10" id="KW-0970">Cilium biogenesis/degradation</keyword>
<evidence type="ECO:0000256" key="20">
    <source>
        <dbReference type="ARBA" id="ARBA00074796"/>
    </source>
</evidence>
<feature type="transmembrane region" description="Helical" evidence="23">
    <location>
        <begin position="2847"/>
        <end position="2868"/>
    </location>
</feature>
<feature type="transmembrane region" description="Helical" evidence="23">
    <location>
        <begin position="2754"/>
        <end position="2778"/>
    </location>
</feature>
<evidence type="ECO:0000256" key="6">
    <source>
        <dbReference type="ARBA" id="ARBA00022490"/>
    </source>
</evidence>
<comment type="caution">
    <text evidence="28">The sequence shown here is derived from an EMBL/GenBank/DDBJ whole genome shotgun (WGS) entry which is preliminary data.</text>
</comment>
<protein>
    <recommendedName>
        <fullName evidence="20">Sperm-associated antigen 6</fullName>
    </recommendedName>
    <alternativeName>
        <fullName evidence="21">Protein PF16 homolog</fullName>
    </alternativeName>
</protein>
<keyword evidence="13" id="KW-0969">Cilium</keyword>
<keyword evidence="14 23" id="KW-0472">Membrane</keyword>
<dbReference type="Gene3D" id="1.25.10.10">
    <property type="entry name" value="Leucine-rich Repeat Variant"/>
    <property type="match status" value="2"/>
</dbReference>
<evidence type="ECO:0000256" key="14">
    <source>
        <dbReference type="ARBA" id="ARBA00023136"/>
    </source>
</evidence>
<dbReference type="Gene3D" id="2.60.40.10">
    <property type="entry name" value="Immunoglobulins"/>
    <property type="match status" value="2"/>
</dbReference>
<feature type="transmembrane region" description="Helical" evidence="23">
    <location>
        <begin position="2201"/>
        <end position="2225"/>
    </location>
</feature>
<name>A0AA88P506_9TELE</name>
<keyword evidence="16" id="KW-0206">Cytoskeleton</keyword>
<dbReference type="InterPro" id="IPR002859">
    <property type="entry name" value="PKD/REJ-like"/>
</dbReference>
<comment type="similarity">
    <text evidence="4">Belongs to the polycystin family.</text>
</comment>
<dbReference type="PROSITE" id="PS51111">
    <property type="entry name" value="REJ"/>
    <property type="match status" value="1"/>
</dbReference>
<dbReference type="Pfam" id="PF00514">
    <property type="entry name" value="Arm"/>
    <property type="match status" value="2"/>
</dbReference>
<evidence type="ECO:0000313" key="28">
    <source>
        <dbReference type="EMBL" id="KAK2869999.1"/>
    </source>
</evidence>
<dbReference type="InterPro" id="IPR001024">
    <property type="entry name" value="PLAT/LH2_dom"/>
</dbReference>
<evidence type="ECO:0000256" key="10">
    <source>
        <dbReference type="ARBA" id="ARBA00022794"/>
    </source>
</evidence>
<reference evidence="28" key="1">
    <citation type="submission" date="2023-08" db="EMBL/GenBank/DDBJ databases">
        <title>Chromosome-level Genome Assembly of mud carp (Cirrhinus molitorella).</title>
        <authorList>
            <person name="Liu H."/>
        </authorList>
    </citation>
    <scope>NUCLEOTIDE SEQUENCE</scope>
    <source>
        <strain evidence="28">Prfri</strain>
        <tissue evidence="28">Muscle</tissue>
    </source>
</reference>
<dbReference type="SMART" id="SM00185">
    <property type="entry name" value="ARM"/>
    <property type="match status" value="8"/>
</dbReference>
<evidence type="ECO:0000256" key="15">
    <source>
        <dbReference type="ARBA" id="ARBA00023157"/>
    </source>
</evidence>
<dbReference type="SUPFAM" id="SSF49723">
    <property type="entry name" value="Lipase/lipooxygenase domain (PLAT/LH2 domain)"/>
    <property type="match status" value="1"/>
</dbReference>
<comment type="subunit">
    <text evidence="19">Interacts with SPAG16 and SPAG17.</text>
</comment>
<keyword evidence="12 23" id="KW-1133">Transmembrane helix</keyword>
<feature type="domain" description="GAIN-B" evidence="26">
    <location>
        <begin position="1793"/>
        <end position="1943"/>
    </location>
</feature>
<dbReference type="InterPro" id="IPR057244">
    <property type="entry name" value="GAIN_B"/>
</dbReference>
<dbReference type="GO" id="GO:0030030">
    <property type="term" value="P:cell projection organization"/>
    <property type="evidence" value="ECO:0007669"/>
    <property type="project" value="UniProtKB-KW"/>
</dbReference>
<evidence type="ECO:0000256" key="12">
    <source>
        <dbReference type="ARBA" id="ARBA00022989"/>
    </source>
</evidence>
<keyword evidence="9" id="KW-0677">Repeat</keyword>
<evidence type="ECO:0000256" key="1">
    <source>
        <dbReference type="ARBA" id="ARBA00004230"/>
    </source>
</evidence>
<dbReference type="PANTHER" id="PTHR46730">
    <property type="entry name" value="POLYCYSTIN-1"/>
    <property type="match status" value="1"/>
</dbReference>
<feature type="transmembrane region" description="Helical" evidence="23">
    <location>
        <begin position="2383"/>
        <end position="2413"/>
    </location>
</feature>
<dbReference type="InterPro" id="IPR000601">
    <property type="entry name" value="PKD_dom"/>
</dbReference>
<keyword evidence="17" id="KW-0966">Cell projection</keyword>
<comment type="function">
    <text evidence="18">Important for structural integrity of the central apparatus in the sperm tail and for flagellar motility.</text>
</comment>
<dbReference type="EMBL" id="JAUYZG010000024">
    <property type="protein sequence ID" value="KAK2869999.1"/>
    <property type="molecule type" value="Genomic_DNA"/>
</dbReference>
<feature type="domain" description="PKD" evidence="24">
    <location>
        <begin position="704"/>
        <end position="764"/>
    </location>
</feature>
<dbReference type="Gene3D" id="2.60.60.20">
    <property type="entry name" value="PLAT/LH2 domain"/>
    <property type="match status" value="1"/>
</dbReference>
<dbReference type="PANTHER" id="PTHR46730:SF4">
    <property type="entry name" value="POLYCYSTIC KIDNEY DISEASE PROTEIN 1-LIKE 1"/>
    <property type="match status" value="1"/>
</dbReference>
<dbReference type="FunFam" id="1.25.10.10:FF:000129">
    <property type="entry name" value="sperm-associated antigen 6 isoform X1"/>
    <property type="match status" value="1"/>
</dbReference>
<evidence type="ECO:0000256" key="8">
    <source>
        <dbReference type="ARBA" id="ARBA00022701"/>
    </source>
</evidence>
<dbReference type="Pfam" id="PF08016">
    <property type="entry name" value="PKD_channel"/>
    <property type="match status" value="1"/>
</dbReference>
<dbReference type="InterPro" id="IPR000225">
    <property type="entry name" value="Armadillo"/>
</dbReference>
<feature type="transmembrane region" description="Helical" evidence="23">
    <location>
        <begin position="2798"/>
        <end position="2821"/>
    </location>
</feature>
<dbReference type="SUPFAM" id="SSF49299">
    <property type="entry name" value="PKD domain"/>
    <property type="match status" value="2"/>
</dbReference>
<evidence type="ECO:0000256" key="2">
    <source>
        <dbReference type="ARBA" id="ARBA00004430"/>
    </source>
</evidence>
<evidence type="ECO:0000259" key="25">
    <source>
        <dbReference type="PROSITE" id="PS50095"/>
    </source>
</evidence>
<dbReference type="GO" id="GO:0097228">
    <property type="term" value="C:sperm principal piece"/>
    <property type="evidence" value="ECO:0007669"/>
    <property type="project" value="UniProtKB-ARBA"/>
</dbReference>
<dbReference type="Pfam" id="PF01477">
    <property type="entry name" value="PLAT"/>
    <property type="match status" value="1"/>
</dbReference>
<evidence type="ECO:0000256" key="5">
    <source>
        <dbReference type="ARBA" id="ARBA00022475"/>
    </source>
</evidence>
<proteinExistence type="inferred from homology"/>
<evidence type="ECO:0000256" key="13">
    <source>
        <dbReference type="ARBA" id="ARBA00023069"/>
    </source>
</evidence>
<evidence type="ECO:0000256" key="7">
    <source>
        <dbReference type="ARBA" id="ARBA00022692"/>
    </source>
</evidence>
<feature type="domain" description="PLAT" evidence="25">
    <location>
        <begin position="2004"/>
        <end position="2121"/>
    </location>
</feature>
<dbReference type="InterPro" id="IPR046338">
    <property type="entry name" value="GAIN_dom_sf"/>
</dbReference>
<evidence type="ECO:0000256" key="22">
    <source>
        <dbReference type="PROSITE-ProRule" id="PRU00152"/>
    </source>
</evidence>
<dbReference type="SMART" id="SM00303">
    <property type="entry name" value="GPS"/>
    <property type="match status" value="1"/>
</dbReference>
<feature type="transmembrane region" description="Helical" evidence="23">
    <location>
        <begin position="2165"/>
        <end position="2186"/>
    </location>
</feature>
<dbReference type="InterPro" id="IPR046791">
    <property type="entry name" value="Polycystin_dom"/>
</dbReference>
<keyword evidence="11" id="KW-0282">Flagellum</keyword>
<feature type="domain" description="PKD" evidence="24">
    <location>
        <begin position="785"/>
        <end position="839"/>
    </location>
</feature>
<dbReference type="GO" id="GO:0006816">
    <property type="term" value="P:calcium ion transport"/>
    <property type="evidence" value="ECO:0007669"/>
    <property type="project" value="TreeGrafter"/>
</dbReference>
<evidence type="ECO:0000256" key="9">
    <source>
        <dbReference type="ARBA" id="ARBA00022737"/>
    </source>
</evidence>
<dbReference type="InterPro" id="IPR016024">
    <property type="entry name" value="ARM-type_fold"/>
</dbReference>